<dbReference type="PANTHER" id="PTHR43582:SF2">
    <property type="entry name" value="LINEARMYCIN RESISTANCE ATP-BINDING PROTEIN LNRL"/>
    <property type="match status" value="1"/>
</dbReference>
<gene>
    <name evidence="4" type="ORF">HMPREF1872_00527</name>
</gene>
<dbReference type="Gene3D" id="3.40.50.300">
    <property type="entry name" value="P-loop containing nucleotide triphosphate hydrolases"/>
    <property type="match status" value="1"/>
</dbReference>
<dbReference type="GO" id="GO:0005524">
    <property type="term" value="F:ATP binding"/>
    <property type="evidence" value="ECO:0007669"/>
    <property type="project" value="UniProtKB-KW"/>
</dbReference>
<sequence>MVIEVKDLVKRYGKLLALDHFSLTVKKGEIYGLLGPNGSGKSTFINCMLALLAKEQGEIKLFGEEITPEAYKIKARIGLVPQAISVYEELTVLENIDYFCSLYIRDKRQRKQYVEDAIKFVGLEDFHKFHPKQLSGGLLRRLNLACGIAHKPELLILDEPTVAVDPQSRQYILDGLKALSQQGTTILYTTHYMEEVEQICDRVTIMDKGHEIVQGTVDEICNMSKHGEIYQVELLDLPELVRTELNNWSDIEHWSYDQNVLIVELKAEKSSLLNLVELLESHQCKLVNLSVKKIRLNDVFLELTGKELRDHA</sequence>
<dbReference type="RefSeq" id="WP_066713546.1">
    <property type="nucleotide sequence ID" value="NZ_CP118869.1"/>
</dbReference>
<dbReference type="EMBL" id="LSCV01000008">
    <property type="protein sequence ID" value="KXB42052.1"/>
    <property type="molecule type" value="Genomic_DNA"/>
</dbReference>
<dbReference type="OrthoDB" id="9804819at2"/>
<dbReference type="AlphaFoldDB" id="A0A133YFS6"/>
<proteinExistence type="predicted"/>
<dbReference type="Proteomes" id="UP000070080">
    <property type="component" value="Unassembled WGS sequence"/>
</dbReference>
<reference evidence="5" key="1">
    <citation type="submission" date="2016-01" db="EMBL/GenBank/DDBJ databases">
        <authorList>
            <person name="Mitreva M."/>
            <person name="Pepin K.H."/>
            <person name="Mihindukulasuriya K.A."/>
            <person name="Fulton R."/>
            <person name="Fronick C."/>
            <person name="O'Laughlin M."/>
            <person name="Miner T."/>
            <person name="Herter B."/>
            <person name="Rosa B.A."/>
            <person name="Cordes M."/>
            <person name="Tomlinson C."/>
            <person name="Wollam A."/>
            <person name="Palsikar V.B."/>
            <person name="Mardis E.R."/>
            <person name="Wilson R.K."/>
        </authorList>
    </citation>
    <scope>NUCLEOTIDE SEQUENCE [LARGE SCALE GENOMIC DNA]</scope>
    <source>
        <strain evidence="5">KA00274</strain>
    </source>
</reference>
<keyword evidence="1" id="KW-0547">Nucleotide-binding</keyword>
<keyword evidence="5" id="KW-1185">Reference proteome</keyword>
<protein>
    <submittedName>
        <fullName evidence="4">Putative ABC transporter, ATP-binding protein SagG</fullName>
    </submittedName>
</protein>
<evidence type="ECO:0000259" key="3">
    <source>
        <dbReference type="PROSITE" id="PS50893"/>
    </source>
</evidence>
<dbReference type="Pfam" id="PF00005">
    <property type="entry name" value="ABC_tran"/>
    <property type="match status" value="1"/>
</dbReference>
<evidence type="ECO:0000256" key="1">
    <source>
        <dbReference type="ARBA" id="ARBA00022741"/>
    </source>
</evidence>
<evidence type="ECO:0000313" key="4">
    <source>
        <dbReference type="EMBL" id="KXB42052.1"/>
    </source>
</evidence>
<comment type="caution">
    <text evidence="4">The sequence shown here is derived from an EMBL/GenBank/DDBJ whole genome shotgun (WGS) entry which is preliminary data.</text>
</comment>
<keyword evidence="2 4" id="KW-0067">ATP-binding</keyword>
<dbReference type="CDD" id="cd03230">
    <property type="entry name" value="ABC_DR_subfamily_A"/>
    <property type="match status" value="1"/>
</dbReference>
<dbReference type="SMART" id="SM00382">
    <property type="entry name" value="AAA"/>
    <property type="match status" value="1"/>
</dbReference>
<dbReference type="InterPro" id="IPR003593">
    <property type="entry name" value="AAA+_ATPase"/>
</dbReference>
<dbReference type="PANTHER" id="PTHR43582">
    <property type="entry name" value="LINEARMYCIN RESISTANCE ATP-BINDING PROTEIN LNRL"/>
    <property type="match status" value="1"/>
</dbReference>
<evidence type="ECO:0000256" key="2">
    <source>
        <dbReference type="ARBA" id="ARBA00022840"/>
    </source>
</evidence>
<dbReference type="PROSITE" id="PS50893">
    <property type="entry name" value="ABC_TRANSPORTER_2"/>
    <property type="match status" value="1"/>
</dbReference>
<organism evidence="4 5">
    <name type="scientific">Amygdalobacter nucleatus</name>
    <dbReference type="NCBI Taxonomy" id="3029274"/>
    <lineage>
        <taxon>Bacteria</taxon>
        <taxon>Bacillati</taxon>
        <taxon>Bacillota</taxon>
        <taxon>Clostridia</taxon>
        <taxon>Eubacteriales</taxon>
        <taxon>Oscillospiraceae</taxon>
        <taxon>Amygdalobacter</taxon>
    </lineage>
</organism>
<name>A0A133YFS6_9FIRM</name>
<dbReference type="GO" id="GO:0016887">
    <property type="term" value="F:ATP hydrolysis activity"/>
    <property type="evidence" value="ECO:0007669"/>
    <property type="project" value="InterPro"/>
</dbReference>
<dbReference type="InterPro" id="IPR027417">
    <property type="entry name" value="P-loop_NTPase"/>
</dbReference>
<evidence type="ECO:0000313" key="5">
    <source>
        <dbReference type="Proteomes" id="UP000070080"/>
    </source>
</evidence>
<dbReference type="SUPFAM" id="SSF52540">
    <property type="entry name" value="P-loop containing nucleoside triphosphate hydrolases"/>
    <property type="match status" value="1"/>
</dbReference>
<dbReference type="STRING" id="1497955.HMPREF1872_00527"/>
<feature type="domain" description="ABC transporter" evidence="3">
    <location>
        <begin position="3"/>
        <end position="233"/>
    </location>
</feature>
<accession>A0A133YFS6</accession>
<dbReference type="InterPro" id="IPR003439">
    <property type="entry name" value="ABC_transporter-like_ATP-bd"/>
</dbReference>